<organism evidence="1 2">
    <name type="scientific">Paramecium sonneborni</name>
    <dbReference type="NCBI Taxonomy" id="65129"/>
    <lineage>
        <taxon>Eukaryota</taxon>
        <taxon>Sar</taxon>
        <taxon>Alveolata</taxon>
        <taxon>Ciliophora</taxon>
        <taxon>Intramacronucleata</taxon>
        <taxon>Oligohymenophorea</taxon>
        <taxon>Peniculida</taxon>
        <taxon>Parameciidae</taxon>
        <taxon>Paramecium</taxon>
    </lineage>
</organism>
<gene>
    <name evidence="1" type="ORF">PSON_ATCC_30995.1.T2160019</name>
</gene>
<dbReference type="Proteomes" id="UP000692954">
    <property type="component" value="Unassembled WGS sequence"/>
</dbReference>
<protein>
    <submittedName>
        <fullName evidence="1">Uncharacterized protein</fullName>
    </submittedName>
</protein>
<dbReference type="EMBL" id="CAJJDN010000216">
    <property type="protein sequence ID" value="CAD8129330.1"/>
    <property type="molecule type" value="Genomic_DNA"/>
</dbReference>
<dbReference type="AlphaFoldDB" id="A0A8S1RQ54"/>
<proteinExistence type="predicted"/>
<evidence type="ECO:0000313" key="2">
    <source>
        <dbReference type="Proteomes" id="UP000692954"/>
    </source>
</evidence>
<sequence>MILIQCFYQAINIDIGEENYRIINKYYRVKIQQILQNQLIISLMISLNQCLWH</sequence>
<accession>A0A8S1RQ54</accession>
<reference evidence="1" key="1">
    <citation type="submission" date="2021-01" db="EMBL/GenBank/DDBJ databases">
        <authorList>
            <consortium name="Genoscope - CEA"/>
            <person name="William W."/>
        </authorList>
    </citation>
    <scope>NUCLEOTIDE SEQUENCE</scope>
</reference>
<keyword evidence="2" id="KW-1185">Reference proteome</keyword>
<name>A0A8S1RQ54_9CILI</name>
<comment type="caution">
    <text evidence="1">The sequence shown here is derived from an EMBL/GenBank/DDBJ whole genome shotgun (WGS) entry which is preliminary data.</text>
</comment>
<evidence type="ECO:0000313" key="1">
    <source>
        <dbReference type="EMBL" id="CAD8129330.1"/>
    </source>
</evidence>